<keyword evidence="6" id="KW-1185">Reference proteome</keyword>
<protein>
    <recommendedName>
        <fullName evidence="7">SAM-dependent chlorinase/fluorinase</fullName>
    </recommendedName>
</protein>
<dbReference type="EMBL" id="WGGD01000005">
    <property type="protein sequence ID" value="MUN28635.1"/>
    <property type="molecule type" value="Genomic_DNA"/>
</dbReference>
<evidence type="ECO:0000259" key="3">
    <source>
        <dbReference type="Pfam" id="PF01887"/>
    </source>
</evidence>
<feature type="domain" description="S-adenosyl-l-methionine hydroxide adenosyltransferase N-terminal" evidence="3">
    <location>
        <begin position="7"/>
        <end position="153"/>
    </location>
</feature>
<dbReference type="RefSeq" id="WP_156016352.1">
    <property type="nucleotide sequence ID" value="NZ_WGGD01000005.1"/>
</dbReference>
<organism evidence="5 6">
    <name type="scientific">Sulfuracidifex metallicus DSM 6482 = JCM 9184</name>
    <dbReference type="NCBI Taxonomy" id="523847"/>
    <lineage>
        <taxon>Archaea</taxon>
        <taxon>Thermoproteota</taxon>
        <taxon>Thermoprotei</taxon>
        <taxon>Sulfolobales</taxon>
        <taxon>Sulfolobaceae</taxon>
        <taxon>Sulfuracidifex</taxon>
    </lineage>
</organism>
<dbReference type="Pfam" id="PF01887">
    <property type="entry name" value="SAM_HAT_N"/>
    <property type="match status" value="1"/>
</dbReference>
<dbReference type="PANTHER" id="PTHR35092:SF1">
    <property type="entry name" value="CHLORINASE MJ1651"/>
    <property type="match status" value="1"/>
</dbReference>
<evidence type="ECO:0000256" key="1">
    <source>
        <dbReference type="ARBA" id="ARBA00022691"/>
    </source>
</evidence>
<proteinExistence type="inferred from homology"/>
<accession>A0A6A9QMY1</accession>
<gene>
    <name evidence="5" type="ORF">GC250_04075</name>
</gene>
<keyword evidence="1" id="KW-0949">S-adenosyl-L-methionine</keyword>
<dbReference type="Gene3D" id="2.40.30.90">
    <property type="entry name" value="Bacterial fluorinating enzyme like"/>
    <property type="match status" value="1"/>
</dbReference>
<evidence type="ECO:0000313" key="5">
    <source>
        <dbReference type="EMBL" id="MUN28635.1"/>
    </source>
</evidence>
<dbReference type="Proteomes" id="UP000470772">
    <property type="component" value="Unassembled WGS sequence"/>
</dbReference>
<feature type="domain" description="S-adenosyl-l-methionine hydroxide adenosyltransferase C-terminal" evidence="4">
    <location>
        <begin position="179"/>
        <end position="262"/>
    </location>
</feature>
<dbReference type="PIRSF" id="PIRSF006779">
    <property type="entry name" value="UCP006779"/>
    <property type="match status" value="1"/>
</dbReference>
<dbReference type="InterPro" id="IPR046470">
    <property type="entry name" value="SAM_HAT_C"/>
</dbReference>
<dbReference type="PANTHER" id="PTHR35092">
    <property type="entry name" value="CHLORINASE MJ1651"/>
    <property type="match status" value="1"/>
</dbReference>
<reference evidence="5 6" key="1">
    <citation type="submission" date="2019-10" db="EMBL/GenBank/DDBJ databases">
        <title>Sequencing and Assembly of Multiple Reported Metal-Biooxidizing Members of the Extremely Thermoacidophilic Archaeal Family Sulfolobaceae.</title>
        <authorList>
            <person name="Counts J.A."/>
            <person name="Kelly R.M."/>
        </authorList>
    </citation>
    <scope>NUCLEOTIDE SEQUENCE [LARGE SCALE GENOMIC DNA]</scope>
    <source>
        <strain evidence="5 6">DSM 6482</strain>
    </source>
</reference>
<dbReference type="InterPro" id="IPR023228">
    <property type="entry name" value="SAM_OH_AdoTrfase_N_sf"/>
</dbReference>
<sequence>MAKTNNIAILTDFSLYDNYNGVMEGVIRNFNKDAKISYLSGNVKKFNLSSAAYLLYTGYRFFPKRTVFLVVVDPGVGTERHPIVAKTKNYYFVGPDNGILYPAIMDDGISEIRIISNPKLFLSNQISRTFHGRDIFAISAALISVGVQLDTFGNRKDERDLVPYNIKFFKRDSCGIIAKVIYVDNFGNVALNIHKSEINLIDDKIVRIKTRNGEYNARVVKTFGYGKENELIIYSNGFGFIEIGINKGSAHDILKTSEGDEVCLEGFTQGDFNHSI</sequence>
<dbReference type="SUPFAM" id="SSF102522">
    <property type="entry name" value="Bacterial fluorinating enzyme, N-terminal domain"/>
    <property type="match status" value="1"/>
</dbReference>
<evidence type="ECO:0000313" key="6">
    <source>
        <dbReference type="Proteomes" id="UP000470772"/>
    </source>
</evidence>
<dbReference type="InterPro" id="IPR023227">
    <property type="entry name" value="SAM_OH_AdoTrfase_C_sf"/>
</dbReference>
<comment type="similarity">
    <text evidence="2">Belongs to the SAM hydrolase / SAM-dependent halogenase family.</text>
</comment>
<dbReference type="SUPFAM" id="SSF101852">
    <property type="entry name" value="Bacterial fluorinating enzyme, C-terminal domain"/>
    <property type="match status" value="1"/>
</dbReference>
<evidence type="ECO:0000259" key="4">
    <source>
        <dbReference type="Pfam" id="PF20257"/>
    </source>
</evidence>
<dbReference type="Gene3D" id="3.40.50.10790">
    <property type="entry name" value="S-adenosyl-l-methionine hydroxide adenosyltransferase, N-terminal"/>
    <property type="match status" value="1"/>
</dbReference>
<comment type="caution">
    <text evidence="5">The sequence shown here is derived from an EMBL/GenBank/DDBJ whole genome shotgun (WGS) entry which is preliminary data.</text>
</comment>
<dbReference type="InterPro" id="IPR046469">
    <property type="entry name" value="SAM_HAT_N"/>
</dbReference>
<name>A0A6A9QMY1_SULME</name>
<dbReference type="Pfam" id="PF20257">
    <property type="entry name" value="SAM_HAT_C"/>
    <property type="match status" value="1"/>
</dbReference>
<dbReference type="InterPro" id="IPR002747">
    <property type="entry name" value="SAM_OH_AdoTrfase"/>
</dbReference>
<evidence type="ECO:0008006" key="7">
    <source>
        <dbReference type="Google" id="ProtNLM"/>
    </source>
</evidence>
<dbReference type="AlphaFoldDB" id="A0A6A9QMY1"/>
<evidence type="ECO:0000256" key="2">
    <source>
        <dbReference type="ARBA" id="ARBA00024035"/>
    </source>
</evidence>